<feature type="coiled-coil region" evidence="1">
    <location>
        <begin position="374"/>
        <end position="461"/>
    </location>
</feature>
<feature type="compositionally biased region" description="Low complexity" evidence="2">
    <location>
        <begin position="462"/>
        <end position="485"/>
    </location>
</feature>
<evidence type="ECO:0000313" key="3">
    <source>
        <dbReference type="EMBL" id="CAF1124305.1"/>
    </source>
</evidence>
<dbReference type="GO" id="GO:0033566">
    <property type="term" value="P:gamma-tubulin complex localization"/>
    <property type="evidence" value="ECO:0007669"/>
    <property type="project" value="InterPro"/>
</dbReference>
<feature type="region of interest" description="Disordered" evidence="2">
    <location>
        <begin position="462"/>
        <end position="543"/>
    </location>
</feature>
<dbReference type="GO" id="GO:0031267">
    <property type="term" value="F:small GTPase binding"/>
    <property type="evidence" value="ECO:0007669"/>
    <property type="project" value="TreeGrafter"/>
</dbReference>
<dbReference type="PANTHER" id="PTHR18911">
    <property type="entry name" value="CTCL TUMOR ANTIGEN HD-CL-01"/>
    <property type="match status" value="1"/>
</dbReference>
<comment type="caution">
    <text evidence="3">The sequence shown here is derived from an EMBL/GenBank/DDBJ whole genome shotgun (WGS) entry which is preliminary data.</text>
</comment>
<dbReference type="GO" id="GO:0000931">
    <property type="term" value="C:gamma-tubulin ring complex"/>
    <property type="evidence" value="ECO:0007669"/>
    <property type="project" value="InterPro"/>
</dbReference>
<feature type="compositionally biased region" description="Polar residues" evidence="2">
    <location>
        <begin position="17"/>
        <end position="33"/>
    </location>
</feature>
<organism evidence="3 4">
    <name type="scientific">Adineta steineri</name>
    <dbReference type="NCBI Taxonomy" id="433720"/>
    <lineage>
        <taxon>Eukaryota</taxon>
        <taxon>Metazoa</taxon>
        <taxon>Spiralia</taxon>
        <taxon>Gnathifera</taxon>
        <taxon>Rotifera</taxon>
        <taxon>Eurotatoria</taxon>
        <taxon>Bdelloidea</taxon>
        <taxon>Adinetida</taxon>
        <taxon>Adinetidae</taxon>
        <taxon>Adineta</taxon>
    </lineage>
</organism>
<keyword evidence="1" id="KW-0175">Coiled coil</keyword>
<dbReference type="GO" id="GO:0005802">
    <property type="term" value="C:trans-Golgi network"/>
    <property type="evidence" value="ECO:0007669"/>
    <property type="project" value="TreeGrafter"/>
</dbReference>
<dbReference type="EMBL" id="CAJNON010000229">
    <property type="protein sequence ID" value="CAF1124305.1"/>
    <property type="molecule type" value="Genomic_DNA"/>
</dbReference>
<gene>
    <name evidence="3" type="ORF">VCS650_LOCUS21368</name>
</gene>
<accession>A0A814QTV4</accession>
<dbReference type="Pfam" id="PF12554">
    <property type="entry name" value="MOZART1"/>
    <property type="match status" value="1"/>
</dbReference>
<feature type="compositionally biased region" description="Polar residues" evidence="2">
    <location>
        <begin position="490"/>
        <end position="526"/>
    </location>
</feature>
<name>A0A814QTV4_9BILA</name>
<protein>
    <submittedName>
        <fullName evidence="3">Uncharacterized protein</fullName>
    </submittedName>
</protein>
<dbReference type="PANTHER" id="PTHR18911:SF5">
    <property type="entry name" value="COILED-COIL DOMAIN-CONTAINING PROTEIN 186"/>
    <property type="match status" value="1"/>
</dbReference>
<dbReference type="OrthoDB" id="5583482at2759"/>
<feature type="coiled-coil region" evidence="1">
    <location>
        <begin position="120"/>
        <end position="279"/>
    </location>
</feature>
<reference evidence="3" key="1">
    <citation type="submission" date="2021-02" db="EMBL/GenBank/DDBJ databases">
        <authorList>
            <person name="Nowell W R."/>
        </authorList>
    </citation>
    <scope>NUCLEOTIDE SEQUENCE</scope>
</reference>
<dbReference type="GO" id="GO:0099518">
    <property type="term" value="P:vesicle cytoskeletal trafficking"/>
    <property type="evidence" value="ECO:0007669"/>
    <property type="project" value="TreeGrafter"/>
</dbReference>
<dbReference type="InterPro" id="IPR038830">
    <property type="entry name" value="CCDC186"/>
</dbReference>
<evidence type="ECO:0000256" key="1">
    <source>
        <dbReference type="SAM" id="Coils"/>
    </source>
</evidence>
<evidence type="ECO:0000256" key="2">
    <source>
        <dbReference type="SAM" id="MobiDB-lite"/>
    </source>
</evidence>
<dbReference type="Proteomes" id="UP000663891">
    <property type="component" value="Unassembled WGS sequence"/>
</dbReference>
<sequence length="774" mass="88752">MDTDHNSNEIINEEQSVELNNDNSTENELTNDNPDVENTETIPAENPVNSEEKLEIARLSTIITNQTQEISDLNARVSAYQQHYETVIARQKEEYSREKQSSVMRYAQAEKAKLDSDKRCEILTAKNNEFNKEKDSLQMKLAEFKLMNTKLQQAYENKLTELTTTKKELEKLKELNQSIDATLKSTLNHLKGESLLLKEQRDLNERLKKDLNEQQETKEQLNSQCKQLTEALNAIPTDDERTQAFDTLLSEHNALKVKLANIQEENNLFRDKLKSSDEDRLALENVIQNFRQNSIREKETTKKLYEDLLAAREQDSVELSRLKQIENLNSQTLADNADLRQLLEKEHQFLELTQKLTEKNSILQTNYEQIQTSHKKLLEDYENIKKINDEQQKKLLQLENIGKSLKDQLKTLEEKYENLNKSNEQTTKQYEDSLIEIQALKKKHQANTKDLIKQLQQLQKTKVTNNGDGQSSSSLTSQAKSLSTKENPGDNASSHGSPTGSHCSLNEIASSNSISTPDQFISNPLTQQQHHHHHHHQQQVPVEEEQEVIVNIVDVDRQKLIEKLLKQQKLLVRRNEKIEFLNDHIQLLTQDLQNKRKIIQSYAMNEDSFMYTSNESDLIKQQLANKTRTNSSSTSLMATLYNRATTTVNNQTTTTNKPFDQSSPMTLETALDVMGKLQAVLEDTLLKNLTLKDNVDTLNFKMPIVKSSSTTSESTTNEAREALDRLHELSQLLNTGLDKKTLTACVRLLEAGVHPDALAQIIQVLRTETRPTKL</sequence>
<evidence type="ECO:0000313" key="4">
    <source>
        <dbReference type="Proteomes" id="UP000663891"/>
    </source>
</evidence>
<proteinExistence type="predicted"/>
<feature type="region of interest" description="Disordered" evidence="2">
    <location>
        <begin position="1"/>
        <end position="47"/>
    </location>
</feature>
<dbReference type="AlphaFoldDB" id="A0A814QTV4"/>
<dbReference type="InterPro" id="IPR022214">
    <property type="entry name" value="MZT1"/>
</dbReference>